<gene>
    <name evidence="1" type="ORF">SISNIDRAFT_491374</name>
</gene>
<proteinExistence type="predicted"/>
<dbReference type="AlphaFoldDB" id="A0A164MVR1"/>
<keyword evidence="2" id="KW-1185">Reference proteome</keyword>
<evidence type="ECO:0000313" key="1">
    <source>
        <dbReference type="EMBL" id="KZS87083.1"/>
    </source>
</evidence>
<evidence type="ECO:0000313" key="2">
    <source>
        <dbReference type="Proteomes" id="UP000076722"/>
    </source>
</evidence>
<dbReference type="EMBL" id="KV419457">
    <property type="protein sequence ID" value="KZS87083.1"/>
    <property type="molecule type" value="Genomic_DNA"/>
</dbReference>
<organism evidence="1 2">
    <name type="scientific">Sistotremastrum niveocremeum HHB9708</name>
    <dbReference type="NCBI Taxonomy" id="1314777"/>
    <lineage>
        <taxon>Eukaryota</taxon>
        <taxon>Fungi</taxon>
        <taxon>Dikarya</taxon>
        <taxon>Basidiomycota</taxon>
        <taxon>Agaricomycotina</taxon>
        <taxon>Agaricomycetes</taxon>
        <taxon>Sistotremastrales</taxon>
        <taxon>Sistotremastraceae</taxon>
        <taxon>Sertulicium</taxon>
        <taxon>Sertulicium niveocremeum</taxon>
    </lineage>
</organism>
<sequence>MAHPGFNHFTLGDFTLPNPLMGREIEDLCRTYGVETRACYSVATVQEVHLAVRAAADLPQIDTGEEYDYKHGEFAIGWIDYGPEDEPKLNRAVRWVSRATKRVICFLQGELDRSPDSVNERHHLGHPRTASRFWWDVHNRAVANQWLFPKYKLSRGHRQTVFSLNDDPHWPPQQIHGGHRLTTLIHSFLRRERRELMYRNMVAALEVGNYEKIEILLRSVFPPWPFEALRCHNADILARWDKATDEERRGSMDQWPTFQRYHEIDFRERATDLYLYQRLFYTLNYAVKRSTGLQVEEYWVEPKHTVLRSLSSSSTESLVAVGPSYPEEVTRDFDTLGAPDSNENPTHVDVMEYPKKVLWPRVPREVVYSHK</sequence>
<dbReference type="Proteomes" id="UP000076722">
    <property type="component" value="Unassembled WGS sequence"/>
</dbReference>
<protein>
    <submittedName>
        <fullName evidence="1">Uncharacterized protein</fullName>
    </submittedName>
</protein>
<reference evidence="1 2" key="1">
    <citation type="journal article" date="2016" name="Mol. Biol. Evol.">
        <title>Comparative Genomics of Early-Diverging Mushroom-Forming Fungi Provides Insights into the Origins of Lignocellulose Decay Capabilities.</title>
        <authorList>
            <person name="Nagy L.G."/>
            <person name="Riley R."/>
            <person name="Tritt A."/>
            <person name="Adam C."/>
            <person name="Daum C."/>
            <person name="Floudas D."/>
            <person name="Sun H."/>
            <person name="Yadav J.S."/>
            <person name="Pangilinan J."/>
            <person name="Larsson K.H."/>
            <person name="Matsuura K."/>
            <person name="Barry K."/>
            <person name="Labutti K."/>
            <person name="Kuo R."/>
            <person name="Ohm R.A."/>
            <person name="Bhattacharya S.S."/>
            <person name="Shirouzu T."/>
            <person name="Yoshinaga Y."/>
            <person name="Martin F.M."/>
            <person name="Grigoriev I.V."/>
            <person name="Hibbett D.S."/>
        </authorList>
    </citation>
    <scope>NUCLEOTIDE SEQUENCE [LARGE SCALE GENOMIC DNA]</scope>
    <source>
        <strain evidence="1 2">HHB9708</strain>
    </source>
</reference>
<name>A0A164MVR1_9AGAM</name>
<accession>A0A164MVR1</accession>